<comment type="similarity">
    <text evidence="1">Belongs to the BolA/IbaG family.</text>
</comment>
<organism evidence="2 3">
    <name type="scientific">Legionella norrlandica</name>
    <dbReference type="NCBI Taxonomy" id="1498499"/>
    <lineage>
        <taxon>Bacteria</taxon>
        <taxon>Pseudomonadati</taxon>
        <taxon>Pseudomonadota</taxon>
        <taxon>Gammaproteobacteria</taxon>
        <taxon>Legionellales</taxon>
        <taxon>Legionellaceae</taxon>
        <taxon>Legionella</taxon>
    </lineage>
</organism>
<dbReference type="EMBL" id="JNCF01000059">
    <property type="protein sequence ID" value="KGP62520.1"/>
    <property type="molecule type" value="Genomic_DNA"/>
</dbReference>
<dbReference type="Gene3D" id="3.30.300.90">
    <property type="entry name" value="BolA-like"/>
    <property type="match status" value="1"/>
</dbReference>
<evidence type="ECO:0000313" key="2">
    <source>
        <dbReference type="EMBL" id="KGP62520.1"/>
    </source>
</evidence>
<dbReference type="SUPFAM" id="SSF82657">
    <property type="entry name" value="BolA-like"/>
    <property type="match status" value="1"/>
</dbReference>
<proteinExistence type="inferred from homology"/>
<protein>
    <submittedName>
        <fullName evidence="2">BolA family transcriptional regulator</fullName>
    </submittedName>
</protein>
<dbReference type="RefSeq" id="WP_035890883.1">
    <property type="nucleotide sequence ID" value="NZ_JNCF01000059.1"/>
</dbReference>
<gene>
    <name evidence="2" type="ORF">EP47_10630</name>
</gene>
<dbReference type="InterPro" id="IPR002634">
    <property type="entry name" value="BolA"/>
</dbReference>
<reference evidence="2 3" key="1">
    <citation type="submission" date="2014-05" db="EMBL/GenBank/DDBJ databases">
        <authorList>
            <person name="Rizzardi K."/>
            <person name="Winiecka-Krusnell J."/>
            <person name="Ramliden M."/>
            <person name="Alm E."/>
            <person name="Andersson S."/>
            <person name="Byfors S."/>
        </authorList>
    </citation>
    <scope>NUCLEOTIDE SEQUENCE [LARGE SCALE GENOMIC DNA]</scope>
    <source>
        <strain evidence="2 3">LEGN</strain>
    </source>
</reference>
<dbReference type="OrthoDB" id="9801469at2"/>
<evidence type="ECO:0000313" key="3">
    <source>
        <dbReference type="Proteomes" id="UP000054422"/>
    </source>
</evidence>
<dbReference type="Proteomes" id="UP000054422">
    <property type="component" value="Unassembled WGS sequence"/>
</dbReference>
<name>A0A0A2SN25_9GAMM</name>
<evidence type="ECO:0000256" key="1">
    <source>
        <dbReference type="RuleBase" id="RU003860"/>
    </source>
</evidence>
<keyword evidence="3" id="KW-1185">Reference proteome</keyword>
<accession>A0A0A2SN25</accession>
<comment type="caution">
    <text evidence="2">The sequence shown here is derived from an EMBL/GenBank/DDBJ whole genome shotgun (WGS) entry which is preliminary data.</text>
</comment>
<sequence>MLSNEEIEQRLKENDNVFYVKVEGDGYQYQVTIVTDLFLNKSKVARQQWVYAQLKDFITTGRLHAISMKTWTKEEWGRQHG</sequence>
<dbReference type="STRING" id="1498499.EP47_10630"/>
<dbReference type="Pfam" id="PF01722">
    <property type="entry name" value="BolA"/>
    <property type="match status" value="1"/>
</dbReference>
<dbReference type="PIRSF" id="PIRSF003113">
    <property type="entry name" value="BolA"/>
    <property type="match status" value="1"/>
</dbReference>
<dbReference type="InterPro" id="IPR036065">
    <property type="entry name" value="BolA-like_sf"/>
</dbReference>
<dbReference type="AlphaFoldDB" id="A0A0A2SN25"/>